<gene>
    <name evidence="1" type="ORF">CEXT_794181</name>
</gene>
<dbReference type="EMBL" id="BPLR01009969">
    <property type="protein sequence ID" value="GIY35848.1"/>
    <property type="molecule type" value="Genomic_DNA"/>
</dbReference>
<dbReference type="AlphaFoldDB" id="A0AAV4SN86"/>
<name>A0AAV4SN86_CAEEX</name>
<evidence type="ECO:0000313" key="1">
    <source>
        <dbReference type="EMBL" id="GIY35848.1"/>
    </source>
</evidence>
<evidence type="ECO:0000313" key="2">
    <source>
        <dbReference type="Proteomes" id="UP001054945"/>
    </source>
</evidence>
<dbReference type="Proteomes" id="UP001054945">
    <property type="component" value="Unassembled WGS sequence"/>
</dbReference>
<reference evidence="1 2" key="1">
    <citation type="submission" date="2021-06" db="EMBL/GenBank/DDBJ databases">
        <title>Caerostris extrusa draft genome.</title>
        <authorList>
            <person name="Kono N."/>
            <person name="Arakawa K."/>
        </authorList>
    </citation>
    <scope>NUCLEOTIDE SEQUENCE [LARGE SCALE GENOMIC DNA]</scope>
</reference>
<sequence>MSGISTGYSSNCCMFVAKVEQKAIGLKSRAQTPLNDGQTQPPFSQKVWGRSLYRGKCYDHRCLFASVIFFFGVY</sequence>
<proteinExistence type="predicted"/>
<protein>
    <submittedName>
        <fullName evidence="1">Uncharacterized protein</fullName>
    </submittedName>
</protein>
<keyword evidence="2" id="KW-1185">Reference proteome</keyword>
<comment type="caution">
    <text evidence="1">The sequence shown here is derived from an EMBL/GenBank/DDBJ whole genome shotgun (WGS) entry which is preliminary data.</text>
</comment>
<organism evidence="1 2">
    <name type="scientific">Caerostris extrusa</name>
    <name type="common">Bark spider</name>
    <name type="synonym">Caerostris bankana</name>
    <dbReference type="NCBI Taxonomy" id="172846"/>
    <lineage>
        <taxon>Eukaryota</taxon>
        <taxon>Metazoa</taxon>
        <taxon>Ecdysozoa</taxon>
        <taxon>Arthropoda</taxon>
        <taxon>Chelicerata</taxon>
        <taxon>Arachnida</taxon>
        <taxon>Araneae</taxon>
        <taxon>Araneomorphae</taxon>
        <taxon>Entelegynae</taxon>
        <taxon>Araneoidea</taxon>
        <taxon>Araneidae</taxon>
        <taxon>Caerostris</taxon>
    </lineage>
</organism>
<accession>A0AAV4SN86</accession>